<dbReference type="Pfam" id="PF00072">
    <property type="entry name" value="Response_reg"/>
    <property type="match status" value="1"/>
</dbReference>
<comment type="caution">
    <text evidence="3">The sequence shown here is derived from an EMBL/GenBank/DDBJ whole genome shotgun (WGS) entry which is preliminary data.</text>
</comment>
<evidence type="ECO:0000259" key="2">
    <source>
        <dbReference type="PROSITE" id="PS50110"/>
    </source>
</evidence>
<dbReference type="SMART" id="SM00448">
    <property type="entry name" value="REC"/>
    <property type="match status" value="1"/>
</dbReference>
<proteinExistence type="predicted"/>
<dbReference type="EMBL" id="JAGHKO010000011">
    <property type="protein sequence ID" value="MBO9204147.1"/>
    <property type="molecule type" value="Genomic_DNA"/>
</dbReference>
<reference evidence="3 4" key="1">
    <citation type="submission" date="2021-03" db="EMBL/GenBank/DDBJ databases">
        <title>Assistant Professor.</title>
        <authorList>
            <person name="Huq M.A."/>
        </authorList>
    </citation>
    <scope>NUCLEOTIDE SEQUENCE [LARGE SCALE GENOMIC DNA]</scope>
    <source>
        <strain evidence="3 4">MAH-29</strain>
    </source>
</reference>
<dbReference type="InterPro" id="IPR052893">
    <property type="entry name" value="TCS_response_regulator"/>
</dbReference>
<dbReference type="Proteomes" id="UP000677244">
    <property type="component" value="Unassembled WGS sequence"/>
</dbReference>
<gene>
    <name evidence="3" type="ORF">J7I42_27920</name>
</gene>
<evidence type="ECO:0000313" key="4">
    <source>
        <dbReference type="Proteomes" id="UP000677244"/>
    </source>
</evidence>
<dbReference type="InterPro" id="IPR011006">
    <property type="entry name" value="CheY-like_superfamily"/>
</dbReference>
<dbReference type="Gene3D" id="3.40.50.2300">
    <property type="match status" value="1"/>
</dbReference>
<feature type="modified residue" description="4-aspartylphosphate" evidence="1">
    <location>
        <position position="64"/>
    </location>
</feature>
<dbReference type="InterPro" id="IPR001789">
    <property type="entry name" value="Sig_transdc_resp-reg_receiver"/>
</dbReference>
<organism evidence="3 4">
    <name type="scientific">Niastella soli</name>
    <dbReference type="NCBI Taxonomy" id="2821487"/>
    <lineage>
        <taxon>Bacteria</taxon>
        <taxon>Pseudomonadati</taxon>
        <taxon>Bacteroidota</taxon>
        <taxon>Chitinophagia</taxon>
        <taxon>Chitinophagales</taxon>
        <taxon>Chitinophagaceae</taxon>
        <taxon>Niastella</taxon>
    </lineage>
</organism>
<keyword evidence="4" id="KW-1185">Reference proteome</keyword>
<feature type="domain" description="Response regulatory" evidence="2">
    <location>
        <begin position="7"/>
        <end position="130"/>
    </location>
</feature>
<keyword evidence="1" id="KW-0597">Phosphoprotein</keyword>
<dbReference type="SUPFAM" id="SSF52172">
    <property type="entry name" value="CheY-like"/>
    <property type="match status" value="1"/>
</dbReference>
<dbReference type="PANTHER" id="PTHR44520:SF2">
    <property type="entry name" value="RESPONSE REGULATOR RCP1"/>
    <property type="match status" value="1"/>
</dbReference>
<dbReference type="RefSeq" id="WP_209142427.1">
    <property type="nucleotide sequence ID" value="NZ_JAGHKO010000011.1"/>
</dbReference>
<evidence type="ECO:0000256" key="1">
    <source>
        <dbReference type="PROSITE-ProRule" id="PRU00169"/>
    </source>
</evidence>
<dbReference type="PROSITE" id="PS50110">
    <property type="entry name" value="RESPONSE_REGULATORY"/>
    <property type="match status" value="1"/>
</dbReference>
<dbReference type="PANTHER" id="PTHR44520">
    <property type="entry name" value="RESPONSE REGULATOR RCP1-RELATED"/>
    <property type="match status" value="1"/>
</dbReference>
<evidence type="ECO:0000313" key="3">
    <source>
        <dbReference type="EMBL" id="MBO9204147.1"/>
    </source>
</evidence>
<sequence>MKRVPMTILYIDDDQDDLLIFEESVNTLFPDITLFKAQSSEAGIKILNQLESEKKPFPSLIMIDMNMPKMNGRETLQHLRSIEKWQEIPIAIFTTSATKDDIEFCKYYGSACITKPMNFADFSITLQKLFNQIPPVALGM</sequence>
<protein>
    <submittedName>
        <fullName evidence="3">Response regulator</fullName>
    </submittedName>
</protein>
<accession>A0ABS3Z339</accession>
<name>A0ABS3Z339_9BACT</name>